<proteinExistence type="predicted"/>
<feature type="domain" description="DUF4031" evidence="2">
    <location>
        <begin position="4"/>
        <end position="77"/>
    </location>
</feature>
<dbReference type="RefSeq" id="WP_179501731.1">
    <property type="nucleotide sequence ID" value="NZ_JACCAA010000001.1"/>
</dbReference>
<dbReference type="InterPro" id="IPR025109">
    <property type="entry name" value="DUF4031"/>
</dbReference>
<dbReference type="AlphaFoldDB" id="A0A7Y9RXP2"/>
<evidence type="ECO:0000256" key="1">
    <source>
        <dbReference type="SAM" id="MobiDB-lite"/>
    </source>
</evidence>
<reference evidence="3 4" key="1">
    <citation type="submission" date="2020-07" db="EMBL/GenBank/DDBJ databases">
        <title>Sequencing the genomes of 1000 actinobacteria strains.</title>
        <authorList>
            <person name="Klenk H.-P."/>
        </authorList>
    </citation>
    <scope>NUCLEOTIDE SEQUENCE [LARGE SCALE GENOMIC DNA]</scope>
    <source>
        <strain evidence="3 4">DSM 23819</strain>
    </source>
</reference>
<protein>
    <recommendedName>
        <fullName evidence="2">DUF4031 domain-containing protein</fullName>
    </recommendedName>
</protein>
<organism evidence="3 4">
    <name type="scientific">Nocardioides daedukensis</name>
    <dbReference type="NCBI Taxonomy" id="634462"/>
    <lineage>
        <taxon>Bacteria</taxon>
        <taxon>Bacillati</taxon>
        <taxon>Actinomycetota</taxon>
        <taxon>Actinomycetes</taxon>
        <taxon>Propionibacteriales</taxon>
        <taxon>Nocardioidaceae</taxon>
        <taxon>Nocardioides</taxon>
    </lineage>
</organism>
<accession>A0A7Y9RXP2</accession>
<gene>
    <name evidence="3" type="ORF">BJ980_001504</name>
</gene>
<keyword evidence="4" id="KW-1185">Reference proteome</keyword>
<evidence type="ECO:0000313" key="4">
    <source>
        <dbReference type="Proteomes" id="UP000540656"/>
    </source>
</evidence>
<sequence length="102" mass="11363">MALMLDPPNVPWRGRLWSHLASDESFEELHAFASALGVPARGFDGDHYDIPAEHYDAAVAAGAEPVRSRELVRRLTAAGLRRRKGRRQDRRESPQQGRSTGS</sequence>
<evidence type="ECO:0000259" key="2">
    <source>
        <dbReference type="Pfam" id="PF13223"/>
    </source>
</evidence>
<comment type="caution">
    <text evidence="3">The sequence shown here is derived from an EMBL/GenBank/DDBJ whole genome shotgun (WGS) entry which is preliminary data.</text>
</comment>
<dbReference type="EMBL" id="JACCAA010000001">
    <property type="protein sequence ID" value="NYG58581.1"/>
    <property type="molecule type" value="Genomic_DNA"/>
</dbReference>
<evidence type="ECO:0000313" key="3">
    <source>
        <dbReference type="EMBL" id="NYG58581.1"/>
    </source>
</evidence>
<name>A0A7Y9RXP2_9ACTN</name>
<dbReference type="Pfam" id="PF13223">
    <property type="entry name" value="DUF4031"/>
    <property type="match status" value="1"/>
</dbReference>
<feature type="region of interest" description="Disordered" evidence="1">
    <location>
        <begin position="77"/>
        <end position="102"/>
    </location>
</feature>
<dbReference type="Proteomes" id="UP000540656">
    <property type="component" value="Unassembled WGS sequence"/>
</dbReference>